<comment type="similarity">
    <text evidence="10">Belongs to the insect chemoreceptor superfamily. Heteromeric odorant receptor channel (TC 1.A.69) family.</text>
</comment>
<dbReference type="AlphaFoldDB" id="A0A7D5UMU6"/>
<dbReference type="PANTHER" id="PTHR21137">
    <property type="entry name" value="ODORANT RECEPTOR"/>
    <property type="match status" value="1"/>
</dbReference>
<evidence type="ECO:0000256" key="8">
    <source>
        <dbReference type="ARBA" id="ARBA00023170"/>
    </source>
</evidence>
<feature type="transmembrane region" description="Helical" evidence="10">
    <location>
        <begin position="168"/>
        <end position="186"/>
    </location>
</feature>
<keyword evidence="2" id="KW-1003">Cell membrane</keyword>
<evidence type="ECO:0000256" key="5">
    <source>
        <dbReference type="ARBA" id="ARBA00022725"/>
    </source>
</evidence>
<feature type="transmembrane region" description="Helical" evidence="10">
    <location>
        <begin position="125"/>
        <end position="148"/>
    </location>
</feature>
<name>A0A7D5UMU6_9NEOP</name>
<keyword evidence="6 10" id="KW-1133">Transmembrane helix</keyword>
<sequence>MAVSALVDSNEREKIFLSFNLKCLFYAGLWPNSNWSKIKKALYKIYEGLLHILSFKLIIITAIGSYQHRNDIIVVLSSCDKYLVAYNYVLKTIFFIINREKLKILITEISYSDDKIDEKRIKQMIIYVVIMATLTTTLSGIFSCFSLYNGEMTIEAWMPFDPMKSTLNLFLATQILIIDFLVPCLYRGIAMQGIVCSIIMYICDQLVELQDRIKKIKYSPEYESAMRAEFKEILKKHVRMIRYSNLMTNIFKEYFLIQNLAVTMELCVNALMISSVDLKEITLLSSFVAFLFIALINAYIYSYLGTELIIQSHGIALAAYESTWTSWPVDLQKDLLIVITVAQKPLELNAAGITTMSLQTYSQVKSYLDCS</sequence>
<organism evidence="11">
    <name type="scientific">Streltzoviella insularis</name>
    <dbReference type="NCBI Taxonomy" id="1206366"/>
    <lineage>
        <taxon>Eukaryota</taxon>
        <taxon>Metazoa</taxon>
        <taxon>Ecdysozoa</taxon>
        <taxon>Arthropoda</taxon>
        <taxon>Hexapoda</taxon>
        <taxon>Insecta</taxon>
        <taxon>Pterygota</taxon>
        <taxon>Neoptera</taxon>
        <taxon>Endopterygota</taxon>
        <taxon>Lepidoptera</taxon>
        <taxon>Glossata</taxon>
        <taxon>Ditrysia</taxon>
        <taxon>Cossoidea</taxon>
        <taxon>Cossidae</taxon>
        <taxon>Cossinae</taxon>
        <taxon>Streltzoviella</taxon>
    </lineage>
</organism>
<proteinExistence type="evidence at transcript level"/>
<feature type="transmembrane region" description="Helical" evidence="10">
    <location>
        <begin position="45"/>
        <end position="66"/>
    </location>
</feature>
<keyword evidence="4 10" id="KW-0812">Transmembrane</keyword>
<feature type="transmembrane region" description="Helical" evidence="10">
    <location>
        <begin position="281"/>
        <end position="304"/>
    </location>
</feature>
<keyword evidence="7 10" id="KW-0472">Membrane</keyword>
<feature type="transmembrane region" description="Helical" evidence="10">
    <location>
        <begin position="254"/>
        <end position="275"/>
    </location>
</feature>
<comment type="subcellular location">
    <subcellularLocation>
        <location evidence="1 10">Cell membrane</location>
        <topology evidence="1 10">Multi-pass membrane protein</topology>
    </subcellularLocation>
</comment>
<dbReference type="Pfam" id="PF02949">
    <property type="entry name" value="7tm_6"/>
    <property type="match status" value="1"/>
</dbReference>
<evidence type="ECO:0000256" key="2">
    <source>
        <dbReference type="ARBA" id="ARBA00022475"/>
    </source>
</evidence>
<reference evidence="11" key="1">
    <citation type="journal article" date="2019" name="Sci. Rep.">
        <title>Antennal transcriptome analyses and olfactory protein identification in an important wood-boring moth pest, Streltzoviella insularis (Lepidoptera: Cossidae).</title>
        <authorList>
            <person name="Yang Y"/>
            <person name="Li W"/>
            <person name="Tao J Zong.S."/>
        </authorList>
    </citation>
    <scope>NUCLEOTIDE SEQUENCE</scope>
    <source>
        <tissue evidence="11">Antennae</tissue>
    </source>
</reference>
<evidence type="ECO:0000256" key="3">
    <source>
        <dbReference type="ARBA" id="ARBA00022606"/>
    </source>
</evidence>
<feature type="transmembrane region" description="Helical" evidence="10">
    <location>
        <begin position="72"/>
        <end position="97"/>
    </location>
</feature>
<protein>
    <recommendedName>
        <fullName evidence="10">Odorant receptor</fullName>
    </recommendedName>
</protein>
<evidence type="ECO:0000256" key="9">
    <source>
        <dbReference type="ARBA" id="ARBA00023224"/>
    </source>
</evidence>
<feature type="transmembrane region" description="Helical" evidence="10">
    <location>
        <begin position="15"/>
        <end position="33"/>
    </location>
</feature>
<evidence type="ECO:0000256" key="7">
    <source>
        <dbReference type="ARBA" id="ARBA00023136"/>
    </source>
</evidence>
<dbReference type="GO" id="GO:0005549">
    <property type="term" value="F:odorant binding"/>
    <property type="evidence" value="ECO:0007669"/>
    <property type="project" value="InterPro"/>
</dbReference>
<keyword evidence="3 10" id="KW-0716">Sensory transduction</keyword>
<reference evidence="11" key="2">
    <citation type="submission" date="2020-04" db="EMBL/GenBank/DDBJ databases">
        <authorList>
            <person name="Yang Y."/>
        </authorList>
    </citation>
    <scope>NUCLEOTIDE SEQUENCE</scope>
    <source>
        <tissue evidence="11">Antennae</tissue>
    </source>
</reference>
<evidence type="ECO:0000313" key="11">
    <source>
        <dbReference type="EMBL" id="QLI62098.1"/>
    </source>
</evidence>
<keyword evidence="8 10" id="KW-0675">Receptor</keyword>
<dbReference type="GO" id="GO:0004984">
    <property type="term" value="F:olfactory receptor activity"/>
    <property type="evidence" value="ECO:0007669"/>
    <property type="project" value="InterPro"/>
</dbReference>
<keyword evidence="5 10" id="KW-0552">Olfaction</keyword>
<dbReference type="InterPro" id="IPR004117">
    <property type="entry name" value="7tm6_olfct_rcpt"/>
</dbReference>
<evidence type="ECO:0000256" key="1">
    <source>
        <dbReference type="ARBA" id="ARBA00004651"/>
    </source>
</evidence>
<dbReference type="PANTHER" id="PTHR21137:SF35">
    <property type="entry name" value="ODORANT RECEPTOR 19A-RELATED"/>
    <property type="match status" value="1"/>
</dbReference>
<dbReference type="GO" id="GO:0005886">
    <property type="term" value="C:plasma membrane"/>
    <property type="evidence" value="ECO:0007669"/>
    <property type="project" value="UniProtKB-SubCell"/>
</dbReference>
<keyword evidence="9 10" id="KW-0807">Transducer</keyword>
<evidence type="ECO:0000256" key="4">
    <source>
        <dbReference type="ARBA" id="ARBA00022692"/>
    </source>
</evidence>
<accession>A0A7D5UMU6</accession>
<evidence type="ECO:0000256" key="6">
    <source>
        <dbReference type="ARBA" id="ARBA00022989"/>
    </source>
</evidence>
<evidence type="ECO:0000256" key="10">
    <source>
        <dbReference type="RuleBase" id="RU351113"/>
    </source>
</evidence>
<dbReference type="GO" id="GO:0007165">
    <property type="term" value="P:signal transduction"/>
    <property type="evidence" value="ECO:0007669"/>
    <property type="project" value="UniProtKB-KW"/>
</dbReference>
<dbReference type="EMBL" id="MT386814">
    <property type="protein sequence ID" value="QLI62098.1"/>
    <property type="molecule type" value="mRNA"/>
</dbReference>